<dbReference type="GO" id="GO:0016705">
    <property type="term" value="F:oxidoreductase activity, acting on paired donors, with incorporation or reduction of molecular oxygen"/>
    <property type="evidence" value="ECO:0007669"/>
    <property type="project" value="InterPro"/>
</dbReference>
<dbReference type="AlphaFoldDB" id="A0A3A4A7Z2"/>
<sequence>MSVKFGYFLSSEEFSPRELVRQARLAEEAGFEALWISDHYHPWTEEQGESGFVWATIGALSQAVDLPITTAVTCPLVRIHPAIIAQAAATSQVLAEGRFRLGVGTGEALNEHVTGARWPGASERLEMLEEAVLIIKRLFTGEQVTHRGTHYRVETARLYTIPDTPPPIYMSAFGPKSLKLATRIADGYINISPEAGVIEKYREAGGKGPALGGTKVCWAPDEQTGAETIRRIWPNELIPGEAGQILPNPRQFQQLSQLVTVDEVRKQRACGPDPQRHFEVLKQYVDAGYDEVYVNQIGPDQDAFFDFYAKEVLPELRRHAESRQ</sequence>
<evidence type="ECO:0000256" key="1">
    <source>
        <dbReference type="ARBA" id="ARBA00023002"/>
    </source>
</evidence>
<comment type="caution">
    <text evidence="3">The sequence shown here is derived from an EMBL/GenBank/DDBJ whole genome shotgun (WGS) entry which is preliminary data.</text>
</comment>
<reference evidence="3 4" key="1">
    <citation type="submission" date="2018-09" db="EMBL/GenBank/DDBJ databases">
        <title>YIM 75507 draft genome.</title>
        <authorList>
            <person name="Tang S."/>
            <person name="Feng Y."/>
        </authorList>
    </citation>
    <scope>NUCLEOTIDE SEQUENCE [LARGE SCALE GENOMIC DNA]</scope>
    <source>
        <strain evidence="3 4">YIM 75507</strain>
    </source>
</reference>
<gene>
    <name evidence="3" type="ORF">D5H75_30275</name>
</gene>
<dbReference type="Pfam" id="PF00296">
    <property type="entry name" value="Bac_luciferase"/>
    <property type="match status" value="1"/>
</dbReference>
<evidence type="ECO:0000313" key="3">
    <source>
        <dbReference type="EMBL" id="RJL24141.1"/>
    </source>
</evidence>
<keyword evidence="4" id="KW-1185">Reference proteome</keyword>
<dbReference type="SUPFAM" id="SSF51679">
    <property type="entry name" value="Bacterial luciferase-like"/>
    <property type="match status" value="1"/>
</dbReference>
<dbReference type="PANTHER" id="PTHR43244:SF1">
    <property type="entry name" value="5,10-METHYLENETETRAHYDROMETHANOPTERIN REDUCTASE"/>
    <property type="match status" value="1"/>
</dbReference>
<accession>A0A3A4A7Z2</accession>
<dbReference type="Proteomes" id="UP000265768">
    <property type="component" value="Unassembled WGS sequence"/>
</dbReference>
<feature type="domain" description="Luciferase-like" evidence="2">
    <location>
        <begin position="4"/>
        <end position="290"/>
    </location>
</feature>
<keyword evidence="1 3" id="KW-0560">Oxidoreductase</keyword>
<dbReference type="PANTHER" id="PTHR43244">
    <property type="match status" value="1"/>
</dbReference>
<name>A0A3A4A7Z2_9ACTN</name>
<protein>
    <submittedName>
        <fullName evidence="3">TIGR03557 family F420-dependent LLM class oxidoreductase</fullName>
        <ecNumber evidence="3">1.-.-.-</ecNumber>
    </submittedName>
</protein>
<organism evidence="3 4">
    <name type="scientific">Bailinhaonella thermotolerans</name>
    <dbReference type="NCBI Taxonomy" id="1070861"/>
    <lineage>
        <taxon>Bacteria</taxon>
        <taxon>Bacillati</taxon>
        <taxon>Actinomycetota</taxon>
        <taxon>Actinomycetes</taxon>
        <taxon>Streptosporangiales</taxon>
        <taxon>Streptosporangiaceae</taxon>
        <taxon>Bailinhaonella</taxon>
    </lineage>
</organism>
<proteinExistence type="predicted"/>
<evidence type="ECO:0000259" key="2">
    <source>
        <dbReference type="Pfam" id="PF00296"/>
    </source>
</evidence>
<dbReference type="InterPro" id="IPR050564">
    <property type="entry name" value="F420-G6PD/mer"/>
</dbReference>
<dbReference type="InterPro" id="IPR019945">
    <property type="entry name" value="F420_G6P_DH-rel"/>
</dbReference>
<evidence type="ECO:0000313" key="4">
    <source>
        <dbReference type="Proteomes" id="UP000265768"/>
    </source>
</evidence>
<dbReference type="NCBIfam" id="TIGR03557">
    <property type="entry name" value="F420_G6P_family"/>
    <property type="match status" value="1"/>
</dbReference>
<dbReference type="InterPro" id="IPR036661">
    <property type="entry name" value="Luciferase-like_sf"/>
</dbReference>
<dbReference type="EMBL" id="QZEY01000016">
    <property type="protein sequence ID" value="RJL24141.1"/>
    <property type="molecule type" value="Genomic_DNA"/>
</dbReference>
<dbReference type="EC" id="1.-.-.-" evidence="3"/>
<dbReference type="CDD" id="cd01097">
    <property type="entry name" value="Tetrahydromethanopterin_reductase"/>
    <property type="match status" value="1"/>
</dbReference>
<dbReference type="Gene3D" id="3.20.20.30">
    <property type="entry name" value="Luciferase-like domain"/>
    <property type="match status" value="1"/>
</dbReference>
<dbReference type="InterPro" id="IPR011251">
    <property type="entry name" value="Luciferase-like_dom"/>
</dbReference>
<dbReference type="RefSeq" id="WP_119929998.1">
    <property type="nucleotide sequence ID" value="NZ_QZEY01000016.1"/>
</dbReference>
<dbReference type="OrthoDB" id="180193at2"/>